<organism evidence="11 12">
    <name type="scientific">Culex pipiens pipiens</name>
    <name type="common">Northern house mosquito</name>
    <dbReference type="NCBI Taxonomy" id="38569"/>
    <lineage>
        <taxon>Eukaryota</taxon>
        <taxon>Metazoa</taxon>
        <taxon>Ecdysozoa</taxon>
        <taxon>Arthropoda</taxon>
        <taxon>Hexapoda</taxon>
        <taxon>Insecta</taxon>
        <taxon>Pterygota</taxon>
        <taxon>Neoptera</taxon>
        <taxon>Endopterygota</taxon>
        <taxon>Diptera</taxon>
        <taxon>Nematocera</taxon>
        <taxon>Culicoidea</taxon>
        <taxon>Culicidae</taxon>
        <taxon>Culicinae</taxon>
        <taxon>Culicini</taxon>
        <taxon>Culex</taxon>
        <taxon>Culex</taxon>
    </lineage>
</organism>
<accession>A0ABD1CN81</accession>
<keyword evidence="7 9" id="KW-0503">Monooxygenase</keyword>
<dbReference type="EMBL" id="JBEHCU010010716">
    <property type="protein sequence ID" value="KAL1377806.1"/>
    <property type="molecule type" value="Genomic_DNA"/>
</dbReference>
<dbReference type="GO" id="GO:0004497">
    <property type="term" value="F:monooxygenase activity"/>
    <property type="evidence" value="ECO:0007669"/>
    <property type="project" value="UniProtKB-KW"/>
</dbReference>
<dbReference type="InterPro" id="IPR017972">
    <property type="entry name" value="Cyt_P450_CS"/>
</dbReference>
<keyword evidence="10" id="KW-0812">Transmembrane</keyword>
<comment type="caution">
    <text evidence="11">The sequence shown here is derived from an EMBL/GenBank/DDBJ whole genome shotgun (WGS) entry which is preliminary data.</text>
</comment>
<feature type="binding site" description="axial binding residue" evidence="8">
    <location>
        <position position="508"/>
    </location>
    <ligand>
        <name>heme</name>
        <dbReference type="ChEBI" id="CHEBI:30413"/>
    </ligand>
    <ligandPart>
        <name>Fe</name>
        <dbReference type="ChEBI" id="CHEBI:18248"/>
    </ligandPart>
</feature>
<keyword evidence="10" id="KW-1133">Transmembrane helix</keyword>
<evidence type="ECO:0008006" key="13">
    <source>
        <dbReference type="Google" id="ProtNLM"/>
    </source>
</evidence>
<protein>
    <recommendedName>
        <fullName evidence="13">Cytochrome P450</fullName>
    </recommendedName>
</protein>
<dbReference type="AlphaFoldDB" id="A0ABD1CN81"/>
<evidence type="ECO:0000256" key="3">
    <source>
        <dbReference type="ARBA" id="ARBA00022617"/>
    </source>
</evidence>
<evidence type="ECO:0000256" key="7">
    <source>
        <dbReference type="ARBA" id="ARBA00023033"/>
    </source>
</evidence>
<keyword evidence="10" id="KW-0472">Membrane</keyword>
<dbReference type="PROSITE" id="PS00086">
    <property type="entry name" value="CYTOCHROME_P450"/>
    <property type="match status" value="1"/>
</dbReference>
<comment type="cofactor">
    <cofactor evidence="1 8">
        <name>heme</name>
        <dbReference type="ChEBI" id="CHEBI:30413"/>
    </cofactor>
</comment>
<evidence type="ECO:0000256" key="1">
    <source>
        <dbReference type="ARBA" id="ARBA00001971"/>
    </source>
</evidence>
<dbReference type="FunFam" id="1.10.630.10:FF:000006">
    <property type="entry name" value="Cytochrome P450 302a1, mitochondrial"/>
    <property type="match status" value="1"/>
</dbReference>
<gene>
    <name evidence="11" type="ORF">pipiens_004118</name>
</gene>
<dbReference type="PRINTS" id="PR00385">
    <property type="entry name" value="P450"/>
</dbReference>
<keyword evidence="12" id="KW-1185">Reference proteome</keyword>
<dbReference type="InterPro" id="IPR002401">
    <property type="entry name" value="Cyt_P450_E_grp-I"/>
</dbReference>
<feature type="transmembrane region" description="Helical" evidence="10">
    <location>
        <begin position="23"/>
        <end position="42"/>
    </location>
</feature>
<dbReference type="PRINTS" id="PR00463">
    <property type="entry name" value="EP450I"/>
</dbReference>
<dbReference type="Pfam" id="PF00067">
    <property type="entry name" value="p450"/>
    <property type="match status" value="1"/>
</dbReference>
<keyword evidence="5 9" id="KW-0560">Oxidoreductase</keyword>
<sequence>MITTLEAEVQLITDIFRPPDETMSVTIVLFYVIITAFMLMSYSHKPRKILETAKGYLLQLLHLSNNNAPTMIHVPPDDAPAPQRVNNVWDIPGPQRWPLVGTKWIYITGRYKIAKMHDAFVDLHKRYGNVALEVDRVPVVHLFDRADIEKVLKYPSRYPYRPPTEIVEHYRRSRPDRFASTGIVNTQGEQWHELRVKLTSGITSRKILLAFIPSLNEICDDFVELIRRKRDSNGCVKDFQDLANTVGLEIICCLVLGRRMGFLSGDRQKNEKFGKLAEAVKSTFVYISRSYYGFKLWKYLPTQLYHDYVRCEEIIYDTIAEIVNEALQEEQQQCSEDDVRSIFLSILQTEGLDTKDKIAGIIDLIHAAIETFSNTLSFLLHNLSHLPEKQHKISQEFDSVNPVTSTEMSNATFTKACIKESYRISPTTPCLARILEEDFVLSGYHLQTGTVVICHTRVACQNEQNFRNADKFVPERWLEQVDENQNVYKLDEPGAPLVLPFGTGRRMCPGHRIIDIELTLVMAKIFQQFEVEYHSELDTQFQFLLAPGIPIEVIFRDRN</sequence>
<dbReference type="PANTHER" id="PTHR24279:SF120">
    <property type="entry name" value="CYTOCHROME P450"/>
    <property type="match status" value="1"/>
</dbReference>
<dbReference type="PANTHER" id="PTHR24279">
    <property type="entry name" value="CYTOCHROME P450"/>
    <property type="match status" value="1"/>
</dbReference>
<keyword evidence="3 8" id="KW-0349">Heme</keyword>
<dbReference type="InterPro" id="IPR050479">
    <property type="entry name" value="CYP11_CYP27_families"/>
</dbReference>
<evidence type="ECO:0000256" key="2">
    <source>
        <dbReference type="ARBA" id="ARBA00010617"/>
    </source>
</evidence>
<evidence type="ECO:0000256" key="9">
    <source>
        <dbReference type="RuleBase" id="RU000461"/>
    </source>
</evidence>
<evidence type="ECO:0000256" key="6">
    <source>
        <dbReference type="ARBA" id="ARBA00023004"/>
    </source>
</evidence>
<dbReference type="SUPFAM" id="SSF48264">
    <property type="entry name" value="Cytochrome P450"/>
    <property type="match status" value="1"/>
</dbReference>
<comment type="similarity">
    <text evidence="2 9">Belongs to the cytochrome P450 family.</text>
</comment>
<dbReference type="Proteomes" id="UP001562425">
    <property type="component" value="Unassembled WGS sequence"/>
</dbReference>
<dbReference type="CDD" id="cd11054">
    <property type="entry name" value="CYP24A1-like"/>
    <property type="match status" value="1"/>
</dbReference>
<name>A0ABD1CN81_CULPP</name>
<dbReference type="InterPro" id="IPR036396">
    <property type="entry name" value="Cyt_P450_sf"/>
</dbReference>
<evidence type="ECO:0000256" key="8">
    <source>
        <dbReference type="PIRSR" id="PIRSR602401-1"/>
    </source>
</evidence>
<evidence type="ECO:0000313" key="12">
    <source>
        <dbReference type="Proteomes" id="UP001562425"/>
    </source>
</evidence>
<keyword evidence="4 8" id="KW-0479">Metal-binding</keyword>
<dbReference type="InterPro" id="IPR001128">
    <property type="entry name" value="Cyt_P450"/>
</dbReference>
<evidence type="ECO:0000313" key="11">
    <source>
        <dbReference type="EMBL" id="KAL1377806.1"/>
    </source>
</evidence>
<keyword evidence="6 8" id="KW-0408">Iron</keyword>
<proteinExistence type="inferred from homology"/>
<evidence type="ECO:0000256" key="10">
    <source>
        <dbReference type="SAM" id="Phobius"/>
    </source>
</evidence>
<dbReference type="GO" id="GO:0046872">
    <property type="term" value="F:metal ion binding"/>
    <property type="evidence" value="ECO:0007669"/>
    <property type="project" value="UniProtKB-KW"/>
</dbReference>
<evidence type="ECO:0000256" key="4">
    <source>
        <dbReference type="ARBA" id="ARBA00022723"/>
    </source>
</evidence>
<evidence type="ECO:0000256" key="5">
    <source>
        <dbReference type="ARBA" id="ARBA00023002"/>
    </source>
</evidence>
<dbReference type="Gene3D" id="1.10.630.10">
    <property type="entry name" value="Cytochrome P450"/>
    <property type="match status" value="1"/>
</dbReference>
<reference evidence="11 12" key="1">
    <citation type="submission" date="2024-05" db="EMBL/GenBank/DDBJ databases">
        <title>Culex pipiens pipiens assembly and annotation.</title>
        <authorList>
            <person name="Alout H."/>
            <person name="Durand T."/>
        </authorList>
    </citation>
    <scope>NUCLEOTIDE SEQUENCE [LARGE SCALE GENOMIC DNA]</scope>
    <source>
        <strain evidence="11">HA-2024</strain>
        <tissue evidence="11">Whole body</tissue>
    </source>
</reference>